<dbReference type="Pfam" id="PF04357">
    <property type="entry name" value="TamB"/>
    <property type="match status" value="1"/>
</dbReference>
<evidence type="ECO:0000256" key="4">
    <source>
        <dbReference type="ARBA" id="ARBA00023136"/>
    </source>
</evidence>
<dbReference type="Proteomes" id="UP001597472">
    <property type="component" value="Unassembled WGS sequence"/>
</dbReference>
<feature type="compositionally biased region" description="Basic and acidic residues" evidence="5">
    <location>
        <begin position="1611"/>
        <end position="1623"/>
    </location>
</feature>
<feature type="region of interest" description="Disordered" evidence="5">
    <location>
        <begin position="1611"/>
        <end position="1641"/>
    </location>
</feature>
<proteinExistence type="predicted"/>
<evidence type="ECO:0000313" key="7">
    <source>
        <dbReference type="EMBL" id="MFD2551474.1"/>
    </source>
</evidence>
<reference evidence="8" key="1">
    <citation type="journal article" date="2019" name="Int. J. Syst. Evol. Microbiol.">
        <title>The Global Catalogue of Microorganisms (GCM) 10K type strain sequencing project: providing services to taxonomists for standard genome sequencing and annotation.</title>
        <authorList>
            <consortium name="The Broad Institute Genomics Platform"/>
            <consortium name="The Broad Institute Genome Sequencing Center for Infectious Disease"/>
            <person name="Wu L."/>
            <person name="Ma J."/>
        </authorList>
    </citation>
    <scope>NUCLEOTIDE SEQUENCE [LARGE SCALE GENOMIC DNA]</scope>
    <source>
        <strain evidence="8">KCTC 42587</strain>
    </source>
</reference>
<sequence length="1641" mass="181011">MNKAVTFIANKTETKLAVEKLFITFDGDVQLDNLYLEDKQGDTLIYSKSLEVNVPIWALVRGNGIGVDALKWDGLRANIIRKDTVNGFNFQFLINAFSTPSANTPQQATANAKPLNLILGSMRFKHFDVVYNDAVTGINSRIKFDELVANMEETNLESLTFQASKLALTNSQITFLETHKTVPNTNETSALPLLGVKKLTLNHVSAFYKSIPNGIDVNANISRFSAKIPSINLTNRQFLLDAVQLNNSKITLNTQLAANELGKETQTQTDASLWPNMQLEVGRLQLENNSFKFTTNNQVPKAGVFNPLALDFSDIQLNAQSILLQDKKAQLQLNQASFNEISGLKLKNLIAHLQVSDTDLNLEKLELALNKNLLEGNVQVHYPALQTAVSSPEQAQIVANFPTWRIALQDLFLLQPSLQQNTYLNQLSKHNISGKIKVKGNLADITFKTFLLNWHETNVAATGTLKNITNPDQLAFNITAFSAETKRDDVTPFINSDSLEIYLPNQIRVKGDVVGNLNRMAGQVHLTSSQGSASVKGRFENTDVLAFNAQVSVADFDLNSLLQNKDLGRLNMHAEAQGTGANINSLDAKLTATIDSFNYKNYPIKNVVLNGAVKNGTGQITSNYQDKNLNAELVTTVVLDSVAPQATAQVKIIGADLQALGILNRDIKTAMDIQADFSGNTKHFNLETVINDGIFVYDNKSYLLGKLTASAYVRPDTTAVTLNNKMADMVLQSNAYPEDILAALRHHVSGYFFNRYKSDRDSLASPVNLKLQGKISKSPILNEVFFVNLVDLDTIDVAVNFNEAARKLDASVTVPYINYNNLEVDNLAFTMNSNSDAFNFNLGFNEVTAGPLNIQKTLFSGNQTSSGLMLEFTAYQNKAILTQVFSKITGTPDAFKFQVQPDNLIINKTQWQVPDSNEMLVYDDKLAFNDFKFTKGNQAFEITDKLPNNNKDHIAVNFKNFKLHEFLSYLNAEEKLASGSLNGDLILEEPFEDTGILADLNIADFHIVDVNVGGLTVNAKSLGGERYDFHAHLKGGEIDLDLSGDYLATPVGANLDLNLDINRFNMTALTAFTDGELTETSGYFSGRFDVSGTTRDPEFTGNIQFNKAQFKVAKFNAAFSLKEETITVNNAGITMDNFTITDANGNLFKMTGKIGTQSYVNPSFNLNVTANDFQVLNATKEDNDFLYGKAGFNGTAQITGNLLVPKIKMNMEVTPNTNVTYVLPSAALNVEERDGVVEFVNRNNPNAILTRTKERTATVKGLDIAAQIKVNKETAVTLILDKETGDNFKVSGAGDFNVSMNPNGNLRLSGIYEVASGHYELNLYKIVNRKFSLVPGSRVSWSGDPFDAKLDVKAKYEVETSASSLMAPVYSGSDPAIKGKFRQVLPFYVYLNINGQLLEPEIAFSLDMPEEKQGAVGGQVFGRIQQLNNQEDELNRQVFSLLVLNRFYPDPGSDGSSGGVASIARNNLNDAVADQLNMFSDKLLGSTGFELDFGLNSYTDYQGNSPKQRTQLDIAAQKKLFDDRLIVRVGSEVDIEGSSSTGEDAPIIGNVSIEYLLTESGRYRLRGFSRNEFENVIDGQTVVSGIALIFTQEFNKYNELWDALFKSETKSEKEAKEQKEQKKQAAKTKANNAKTNTESRN</sequence>
<gene>
    <name evidence="7" type="ORF">ACFSQP_06560</name>
</gene>
<keyword evidence="3" id="KW-1133">Transmembrane helix</keyword>
<evidence type="ECO:0000313" key="8">
    <source>
        <dbReference type="Proteomes" id="UP001597472"/>
    </source>
</evidence>
<comment type="caution">
    <text evidence="7">The sequence shown here is derived from an EMBL/GenBank/DDBJ whole genome shotgun (WGS) entry which is preliminary data.</text>
</comment>
<name>A0ABW5KRQ0_9FLAO</name>
<evidence type="ECO:0000259" key="6">
    <source>
        <dbReference type="Pfam" id="PF04357"/>
    </source>
</evidence>
<evidence type="ECO:0000256" key="5">
    <source>
        <dbReference type="SAM" id="MobiDB-lite"/>
    </source>
</evidence>
<feature type="compositionally biased region" description="Low complexity" evidence="5">
    <location>
        <begin position="1627"/>
        <end position="1641"/>
    </location>
</feature>
<comment type="subcellular location">
    <subcellularLocation>
        <location evidence="1">Membrane</location>
        <topology evidence="1">Single-pass membrane protein</topology>
    </subcellularLocation>
</comment>
<protein>
    <submittedName>
        <fullName evidence="7">Translocation/assembly module TamB domain-containing protein</fullName>
    </submittedName>
</protein>
<dbReference type="EMBL" id="JBHULS010000002">
    <property type="protein sequence ID" value="MFD2551474.1"/>
    <property type="molecule type" value="Genomic_DNA"/>
</dbReference>
<evidence type="ECO:0000256" key="2">
    <source>
        <dbReference type="ARBA" id="ARBA00022692"/>
    </source>
</evidence>
<evidence type="ECO:0000256" key="3">
    <source>
        <dbReference type="ARBA" id="ARBA00022989"/>
    </source>
</evidence>
<feature type="domain" description="Translocation and assembly module TamB C-terminal" evidence="6">
    <location>
        <begin position="1137"/>
        <end position="1594"/>
    </location>
</feature>
<dbReference type="InterPro" id="IPR007452">
    <property type="entry name" value="TamB_C"/>
</dbReference>
<accession>A0ABW5KRQ0</accession>
<organism evidence="7 8">
    <name type="scientific">Bizionia sediminis</name>
    <dbReference type="NCBI Taxonomy" id="1737064"/>
    <lineage>
        <taxon>Bacteria</taxon>
        <taxon>Pseudomonadati</taxon>
        <taxon>Bacteroidota</taxon>
        <taxon>Flavobacteriia</taxon>
        <taxon>Flavobacteriales</taxon>
        <taxon>Flavobacteriaceae</taxon>
        <taxon>Bizionia</taxon>
    </lineage>
</organism>
<dbReference type="RefSeq" id="WP_376892614.1">
    <property type="nucleotide sequence ID" value="NZ_JBHULS010000002.1"/>
</dbReference>
<keyword evidence="2" id="KW-0812">Transmembrane</keyword>
<keyword evidence="4" id="KW-0472">Membrane</keyword>
<keyword evidence="8" id="KW-1185">Reference proteome</keyword>
<evidence type="ECO:0000256" key="1">
    <source>
        <dbReference type="ARBA" id="ARBA00004167"/>
    </source>
</evidence>